<dbReference type="PANTHER" id="PTHR34105">
    <property type="entry name" value="PROLINE-, GLUTAMIC ACID- AND LEUCINE-RICH PROTEIN 1"/>
    <property type="match status" value="1"/>
</dbReference>
<keyword evidence="8" id="KW-1185">Reference proteome</keyword>
<protein>
    <recommendedName>
        <fullName evidence="3">Pre-rRNA-processing protein RIX1</fullName>
    </recommendedName>
</protein>
<dbReference type="EMBL" id="JANBUO010000255">
    <property type="protein sequence ID" value="KAJ2805798.1"/>
    <property type="molecule type" value="Genomic_DNA"/>
</dbReference>
<evidence type="ECO:0000256" key="2">
    <source>
        <dbReference type="ARBA" id="ARBA00010511"/>
    </source>
</evidence>
<evidence type="ECO:0000313" key="7">
    <source>
        <dbReference type="EMBL" id="KAJ2805798.1"/>
    </source>
</evidence>
<accession>A0A9W8LV59</accession>
<dbReference type="OrthoDB" id="20900at2759"/>
<reference evidence="7" key="1">
    <citation type="submission" date="2022-07" db="EMBL/GenBank/DDBJ databases">
        <title>Phylogenomic reconstructions and comparative analyses of Kickxellomycotina fungi.</title>
        <authorList>
            <person name="Reynolds N.K."/>
            <person name="Stajich J.E."/>
            <person name="Barry K."/>
            <person name="Grigoriev I.V."/>
            <person name="Crous P."/>
            <person name="Smith M.E."/>
        </authorList>
    </citation>
    <scope>NUCLEOTIDE SEQUENCE</scope>
    <source>
        <strain evidence="7">NRRL 1565</strain>
    </source>
</reference>
<dbReference type="InterPro" id="IPR012583">
    <property type="entry name" value="RIX1_N"/>
</dbReference>
<dbReference type="GO" id="GO:0006364">
    <property type="term" value="P:rRNA processing"/>
    <property type="evidence" value="ECO:0007669"/>
    <property type="project" value="TreeGrafter"/>
</dbReference>
<dbReference type="AlphaFoldDB" id="A0A9W8LV59"/>
<evidence type="ECO:0000256" key="1">
    <source>
        <dbReference type="ARBA" id="ARBA00004123"/>
    </source>
</evidence>
<keyword evidence="4" id="KW-0539">Nucleus</keyword>
<dbReference type="Pfam" id="PF08167">
    <property type="entry name" value="RIX1"/>
    <property type="match status" value="1"/>
</dbReference>
<dbReference type="Proteomes" id="UP001140094">
    <property type="component" value="Unassembled WGS sequence"/>
</dbReference>
<dbReference type="InterPro" id="IPR016024">
    <property type="entry name" value="ARM-type_fold"/>
</dbReference>
<feature type="compositionally biased region" description="Acidic residues" evidence="5">
    <location>
        <begin position="864"/>
        <end position="874"/>
    </location>
</feature>
<evidence type="ECO:0000256" key="5">
    <source>
        <dbReference type="SAM" id="MobiDB-lite"/>
    </source>
</evidence>
<dbReference type="PANTHER" id="PTHR34105:SF1">
    <property type="entry name" value="PROLINE-, GLUTAMIC ACID- AND LEUCINE-RICH PROTEIN 1"/>
    <property type="match status" value="1"/>
</dbReference>
<proteinExistence type="inferred from homology"/>
<name>A0A9W8LV59_9FUNG</name>
<evidence type="ECO:0000256" key="4">
    <source>
        <dbReference type="ARBA" id="ARBA00023242"/>
    </source>
</evidence>
<comment type="caution">
    <text evidence="7">The sequence shown here is derived from an EMBL/GenBank/DDBJ whole genome shotgun (WGS) entry which is preliminary data.</text>
</comment>
<gene>
    <name evidence="7" type="ORF">H4R20_001950</name>
</gene>
<dbReference type="GO" id="GO:0005634">
    <property type="term" value="C:nucleus"/>
    <property type="evidence" value="ECO:0007669"/>
    <property type="project" value="UniProtKB-SubCell"/>
</dbReference>
<dbReference type="SUPFAM" id="SSF48371">
    <property type="entry name" value="ARM repeat"/>
    <property type="match status" value="1"/>
</dbReference>
<organism evidence="7 8">
    <name type="scientific">Coemansia guatemalensis</name>
    <dbReference type="NCBI Taxonomy" id="2761395"/>
    <lineage>
        <taxon>Eukaryota</taxon>
        <taxon>Fungi</taxon>
        <taxon>Fungi incertae sedis</taxon>
        <taxon>Zoopagomycota</taxon>
        <taxon>Kickxellomycotina</taxon>
        <taxon>Kickxellomycetes</taxon>
        <taxon>Kickxellales</taxon>
        <taxon>Kickxellaceae</taxon>
        <taxon>Coemansia</taxon>
    </lineage>
</organism>
<feature type="domain" description="Pre-rRNA-processing protein RIX1 N-terminal" evidence="6">
    <location>
        <begin position="159"/>
        <end position="317"/>
    </location>
</feature>
<evidence type="ECO:0000259" key="6">
    <source>
        <dbReference type="Pfam" id="PF08167"/>
    </source>
</evidence>
<evidence type="ECO:0000256" key="3">
    <source>
        <dbReference type="ARBA" id="ARBA00021502"/>
    </source>
</evidence>
<feature type="region of interest" description="Disordered" evidence="5">
    <location>
        <begin position="819"/>
        <end position="886"/>
    </location>
</feature>
<dbReference type="Gene3D" id="1.25.10.10">
    <property type="entry name" value="Leucine-rich Repeat Variant"/>
    <property type="match status" value="1"/>
</dbReference>
<comment type="subcellular location">
    <subcellularLocation>
        <location evidence="1">Nucleus</location>
    </subcellularLocation>
</comment>
<sequence>MSTDVGVSIIFGGLRDAYNKQQTRVDVLRTTIKNLEIQLLVSVRDRATRSHSSVSDKERKAHDSLRSSISHARQRLADEVKMQQWLRRRHNAAVLNRKAPSRYLVDCADMEANAVRAERTLSLLTSTYLANADAVKTNIGFVVDTVLSQNLLAYIDAVDLSEDTAKRYASAIHRWLARINSLTTGKTSESRMAGILLMKHTALQSPQTFVDNVSKWTTALLNVLGKAETTPVLVAALQALLTFIDAVRDVPVLHREIASAQVPRMNQAVLGLADKSIDLADQALDVLAYSAAWFPTLFRPSIDKTEALCLCLLDGSGIRSDPDLCKRAAECMASLCLVGGKSSAEERWFYCIQQAMGTISQCIDHIMCTDTLGGEEKPLQHFSLPSFADDFAVSIPQAADRIAAMVELLVAMLVHPTQVDISVPVNELLQTASGLAMIPMRVANSKTSRAEFDLVPLLSPQIQRAAIRIMAALAISMGGHMYPFLSMVARAVVAINVQHIQSPATQVALHCLIQLYIEQYGYGFIVHLPYEFISSAIDDIGVNRKIRAPAVSDTKNTATALSQSKKRGGNGKPRASGYGEVDEIGDTSRIHWTDLAYAALKTVLALLRYTPTILTTSLRVKIDSQVLTLQMLDMIGGTNTPFAARQTDTRYRVILFQCLEASILSPDPWQKAILPHVISAMNAGLADSSNEVRSVCQQALLSIEPIVHSRLPAQQRRPDTEENVEIEDQVPQMLRATGSSVSISAALSSTHLNEQQAVAEVNAESAIETSKRFKQEDTRIEVPAVLSQQSELDLSRQDTTLGSKQQQIVAEKPSIQLRNTKPAAVPPYSSVSAKSSTVGSSSSRTASVAQTRAADKTPGSTEDVSCEDDNDDIPDIVMEGSDSEDD</sequence>
<feature type="compositionally biased region" description="Low complexity" evidence="5">
    <location>
        <begin position="822"/>
        <end position="852"/>
    </location>
</feature>
<comment type="similarity">
    <text evidence="2">Belongs to the RIX1/PELP1 family.</text>
</comment>
<evidence type="ECO:0000313" key="8">
    <source>
        <dbReference type="Proteomes" id="UP001140094"/>
    </source>
</evidence>
<dbReference type="InterPro" id="IPR011989">
    <property type="entry name" value="ARM-like"/>
</dbReference>
<feature type="region of interest" description="Disordered" evidence="5">
    <location>
        <begin position="557"/>
        <end position="580"/>
    </location>
</feature>